<evidence type="ECO:0000256" key="1">
    <source>
        <dbReference type="SAM" id="MobiDB-lite"/>
    </source>
</evidence>
<name>A0AAI9ZKY1_9PEZI</name>
<protein>
    <submittedName>
        <fullName evidence="2">Uncharacterized protein</fullName>
    </submittedName>
</protein>
<dbReference type="Proteomes" id="UP001243989">
    <property type="component" value="Unassembled WGS sequence"/>
</dbReference>
<feature type="region of interest" description="Disordered" evidence="1">
    <location>
        <begin position="22"/>
        <end position="79"/>
    </location>
</feature>
<dbReference type="EMBL" id="JAHMHQ010000017">
    <property type="protein sequence ID" value="KAK1633591.1"/>
    <property type="molecule type" value="Genomic_DNA"/>
</dbReference>
<comment type="caution">
    <text evidence="2">The sequence shown here is derived from an EMBL/GenBank/DDBJ whole genome shotgun (WGS) entry which is preliminary data.</text>
</comment>
<sequence length="142" mass="15401">MYKNWVKEKGTGQNQAVLNQYMARDVPQSGRCTSTSDPSRGKRKKLGENQKHERRVQRATSSWLGQWSTGGPTRPSPPRGGYVQPGFCLVFIAFVTVFSQGHLGLADSSLGPGAIVNSLSQSHLAKAAGWFLAASPLVPWMG</sequence>
<dbReference type="RefSeq" id="XP_060442198.1">
    <property type="nucleotide sequence ID" value="XM_060594666.1"/>
</dbReference>
<dbReference type="GeneID" id="85479528"/>
<dbReference type="AlphaFoldDB" id="A0AAI9ZKY1"/>
<evidence type="ECO:0000313" key="3">
    <source>
        <dbReference type="Proteomes" id="UP001243989"/>
    </source>
</evidence>
<feature type="compositionally biased region" description="Polar residues" evidence="1">
    <location>
        <begin position="58"/>
        <end position="67"/>
    </location>
</feature>
<reference evidence="2" key="1">
    <citation type="submission" date="2021-06" db="EMBL/GenBank/DDBJ databases">
        <title>Comparative genomics, transcriptomics and evolutionary studies reveal genomic signatures of adaptation to plant cell wall in hemibiotrophic fungi.</title>
        <authorList>
            <consortium name="DOE Joint Genome Institute"/>
            <person name="Baroncelli R."/>
            <person name="Diaz J.F."/>
            <person name="Benocci T."/>
            <person name="Peng M."/>
            <person name="Battaglia E."/>
            <person name="Haridas S."/>
            <person name="Andreopoulos W."/>
            <person name="Labutti K."/>
            <person name="Pangilinan J."/>
            <person name="Floch G.L."/>
            <person name="Makela M.R."/>
            <person name="Henrissat B."/>
            <person name="Grigoriev I.V."/>
            <person name="Crouch J.A."/>
            <person name="De Vries R.P."/>
            <person name="Sukno S.A."/>
            <person name="Thon M.R."/>
        </authorList>
    </citation>
    <scope>NUCLEOTIDE SEQUENCE</scope>
    <source>
        <strain evidence="2">CBS 102054</strain>
    </source>
</reference>
<evidence type="ECO:0000313" key="2">
    <source>
        <dbReference type="EMBL" id="KAK1633591.1"/>
    </source>
</evidence>
<organism evidence="2 3">
    <name type="scientific">Colletotrichum phormii</name>
    <dbReference type="NCBI Taxonomy" id="359342"/>
    <lineage>
        <taxon>Eukaryota</taxon>
        <taxon>Fungi</taxon>
        <taxon>Dikarya</taxon>
        <taxon>Ascomycota</taxon>
        <taxon>Pezizomycotina</taxon>
        <taxon>Sordariomycetes</taxon>
        <taxon>Hypocreomycetidae</taxon>
        <taxon>Glomerellales</taxon>
        <taxon>Glomerellaceae</taxon>
        <taxon>Colletotrichum</taxon>
        <taxon>Colletotrichum acutatum species complex</taxon>
    </lineage>
</organism>
<keyword evidence="3" id="KW-1185">Reference proteome</keyword>
<gene>
    <name evidence="2" type="ORF">BDP81DRAFT_473775</name>
</gene>
<accession>A0AAI9ZKY1</accession>
<proteinExistence type="predicted"/>